<dbReference type="AlphaFoldDB" id="A0A381T9T3"/>
<organism evidence="1">
    <name type="scientific">marine metagenome</name>
    <dbReference type="NCBI Taxonomy" id="408172"/>
    <lineage>
        <taxon>unclassified sequences</taxon>
        <taxon>metagenomes</taxon>
        <taxon>ecological metagenomes</taxon>
    </lineage>
</organism>
<dbReference type="InterPro" id="IPR008775">
    <property type="entry name" value="Phytyl_CoA_dOase-like"/>
</dbReference>
<reference evidence="1" key="1">
    <citation type="submission" date="2018-05" db="EMBL/GenBank/DDBJ databases">
        <authorList>
            <person name="Lanie J.A."/>
            <person name="Ng W.-L."/>
            <person name="Kazmierczak K.M."/>
            <person name="Andrzejewski T.M."/>
            <person name="Davidsen T.M."/>
            <person name="Wayne K.J."/>
            <person name="Tettelin H."/>
            <person name="Glass J.I."/>
            <person name="Rusch D."/>
            <person name="Podicherti R."/>
            <person name="Tsui H.-C.T."/>
            <person name="Winkler M.E."/>
        </authorList>
    </citation>
    <scope>NUCLEOTIDE SEQUENCE</scope>
</reference>
<gene>
    <name evidence="1" type="ORF">METZ01_LOCUS65784</name>
</gene>
<name>A0A381T9T3_9ZZZZ</name>
<dbReference type="PANTHER" id="PTHR40128:SF1">
    <property type="entry name" value="PHYTANOYL-COA HYDROXYLASE"/>
    <property type="match status" value="1"/>
</dbReference>
<dbReference type="EMBL" id="UINC01004246">
    <property type="protein sequence ID" value="SVA12930.1"/>
    <property type="molecule type" value="Genomic_DNA"/>
</dbReference>
<protein>
    <recommendedName>
        <fullName evidence="2">Phytanoyl-CoA dioxygenase</fullName>
    </recommendedName>
</protein>
<dbReference type="SUPFAM" id="SSF51197">
    <property type="entry name" value="Clavaminate synthase-like"/>
    <property type="match status" value="1"/>
</dbReference>
<evidence type="ECO:0008006" key="2">
    <source>
        <dbReference type="Google" id="ProtNLM"/>
    </source>
</evidence>
<dbReference type="PANTHER" id="PTHR40128">
    <property type="entry name" value="EXPRESSED PROTEIN"/>
    <property type="match status" value="1"/>
</dbReference>
<proteinExistence type="predicted"/>
<evidence type="ECO:0000313" key="1">
    <source>
        <dbReference type="EMBL" id="SVA12930.1"/>
    </source>
</evidence>
<accession>A0A381T9T3</accession>
<dbReference type="Gene3D" id="2.60.120.620">
    <property type="entry name" value="q2cbj1_9rhob like domain"/>
    <property type="match status" value="1"/>
</dbReference>
<sequence>MNSFRDSTDILDDRASLARRLSHDGYLFFPRLIPPDYVYKLRQSMLKILDNAGWIDTGSGYDLESAIGNSKSFVPDTDPAATAVMIQQIALPSVRDLQHHSMLISLFERIFDEPVFPLPRVIPRTLFPNQDDHTTPPHQDYPHVQGSKRSCAAWIPLGDCGPDMGGLAIARSSNNDGVLPIVPAMGAGGLGVSDQYQGRWHYTPFLTGDVMIFNCLTVHKGIPNRSKKLRLSIDMRYQPVSKPVCEDWLQPHRNAISWEDLYKDWPDKRTQYYWRALHLQTVPFDKSYYEQREQTALDMAACGDRNALAALRRIKATTDDKDLCRRVSAAIENLDSVR</sequence>
<dbReference type="Pfam" id="PF05721">
    <property type="entry name" value="PhyH"/>
    <property type="match status" value="1"/>
</dbReference>